<reference evidence="2 3" key="1">
    <citation type="journal article" date="2015" name="Stand. Genomic Sci.">
        <title>Genomic Encyclopedia of Bacterial and Archaeal Type Strains, Phase III: the genomes of soil and plant-associated and newly described type strains.</title>
        <authorList>
            <person name="Whitman W.B."/>
            <person name="Woyke T."/>
            <person name="Klenk H.P."/>
            <person name="Zhou Y."/>
            <person name="Lilburn T.G."/>
            <person name="Beck B.J."/>
            <person name="De Vos P."/>
            <person name="Vandamme P."/>
            <person name="Eisen J.A."/>
            <person name="Garrity G."/>
            <person name="Hugenholtz P."/>
            <person name="Kyrpides N.C."/>
        </authorList>
    </citation>
    <scope>NUCLEOTIDE SEQUENCE [LARGE SCALE GENOMIC DNA]</scope>
    <source>
        <strain evidence="2 3">VKM Ac-2541</strain>
    </source>
</reference>
<name>A0A4R2IKY0_9ACTN</name>
<gene>
    <name evidence="2" type="ORF">EV646_110263</name>
</gene>
<keyword evidence="1" id="KW-0472">Membrane</keyword>
<dbReference type="EMBL" id="SLWR01000010">
    <property type="protein sequence ID" value="TCO44549.1"/>
    <property type="molecule type" value="Genomic_DNA"/>
</dbReference>
<evidence type="ECO:0000256" key="1">
    <source>
        <dbReference type="SAM" id="Phobius"/>
    </source>
</evidence>
<comment type="caution">
    <text evidence="2">The sequence shown here is derived from an EMBL/GenBank/DDBJ whole genome shotgun (WGS) entry which is preliminary data.</text>
</comment>
<keyword evidence="1" id="KW-1133">Transmembrane helix</keyword>
<evidence type="ECO:0000313" key="3">
    <source>
        <dbReference type="Proteomes" id="UP000295573"/>
    </source>
</evidence>
<evidence type="ECO:0000313" key="2">
    <source>
        <dbReference type="EMBL" id="TCO44549.1"/>
    </source>
</evidence>
<sequence length="110" mass="12596">MLYVFREEYFIFPIVAAALIGAVVLLCRWAFSRAKGGSLVRRTDYSPARPDSFGLLVVIYTTRTYDDARRTAERLTHQRIRATTARTTDGWSVYVWPADETAAREFLRAS</sequence>
<dbReference type="RefSeq" id="WP_132153633.1">
    <property type="nucleotide sequence ID" value="NZ_SLWR01000010.1"/>
</dbReference>
<dbReference type="AlphaFoldDB" id="A0A4R2IKY0"/>
<proteinExistence type="predicted"/>
<keyword evidence="3" id="KW-1185">Reference proteome</keyword>
<accession>A0A4R2IKY0</accession>
<organism evidence="2 3">
    <name type="scientific">Kribbella antiqua</name>
    <dbReference type="NCBI Taxonomy" id="2512217"/>
    <lineage>
        <taxon>Bacteria</taxon>
        <taxon>Bacillati</taxon>
        <taxon>Actinomycetota</taxon>
        <taxon>Actinomycetes</taxon>
        <taxon>Propionibacteriales</taxon>
        <taxon>Kribbellaceae</taxon>
        <taxon>Kribbella</taxon>
    </lineage>
</organism>
<protein>
    <submittedName>
        <fullName evidence="2">Uncharacterized protein</fullName>
    </submittedName>
</protein>
<dbReference type="OrthoDB" id="3827470at2"/>
<dbReference type="Proteomes" id="UP000295573">
    <property type="component" value="Unassembled WGS sequence"/>
</dbReference>
<feature type="transmembrane region" description="Helical" evidence="1">
    <location>
        <begin position="12"/>
        <end position="31"/>
    </location>
</feature>
<keyword evidence="1" id="KW-0812">Transmembrane</keyword>